<dbReference type="InterPro" id="IPR025263">
    <property type="entry name" value="YhdP_central"/>
</dbReference>
<dbReference type="OrthoDB" id="9762238at2"/>
<dbReference type="AlphaFoldDB" id="A0A4R3I341"/>
<evidence type="ECO:0000313" key="2">
    <source>
        <dbReference type="EMBL" id="TCS40100.1"/>
    </source>
</evidence>
<dbReference type="EMBL" id="SLZR01000010">
    <property type="protein sequence ID" value="TCS40100.1"/>
    <property type="molecule type" value="Genomic_DNA"/>
</dbReference>
<sequence length="1268" mass="139157">MTSSGFWPVVRNAVFKVLAFWILLFAAYLALGRQFFPYVERLQPELEQWLSSQLNTEVEVGSLQGSWLKFNPVLTLRDVELGGEFFVEELTLAPGLYESISRGGLSFIRFELNGLNAALTQSELGWQINGLARAEASRGGGLSISSVLQLLQRQQHVAFENVRLKVTPDNFPEFDINLEQGRLAGDQLVNSLVASATLSQQKLTVPVELQLETTLEPGQLNRLHIKHGAVELSPWLSALSENITGLRMSGEYWLNFDRYRWRSASARVNAESIELAGQVEPLSFRQVSLEAGADNSAAETTGSFRLYSEQNSEAVVDTTALFSLEGDQLQLQWDALPAELVGQWIAKDDSTGFWKRISPRGFVENGRLQVNIKSPESLGLKAELAAFSMSPSNQVPGLDGIAGTLSMDSQGGQIAFSAAQSALKLTSLYDQIHSAEIQSGVLNWQRVSEYGTFVDGNAELLLDPKVLDGEGTDPLPVGVSWYSRAPSQANREAGREKTVEVSLTAAQADALWIRHLARNHLVNAAIADEIDKAVQGGEFANVKLDFLAAFALESKSEKQFFVSADVADASIRYLDGWPLIEHFNGSVLLGHNRLTIRNEQPVSMRGLTFADLSLNIDFKTGELSATAASELPAAGFLSFLKQGPVRQYLGDRLDQLFIEDDVQFDLNLSLPLSQPEALTLTANTGFAGNEAELADLSLVFSDVEGELTYSLQQGLSSSGLSAVHQGERQQISLQTAGSGDQMNLQVDIEGVTPLRFWGVRYGDPLFASSEASVSHHTSIKIDSDSTDIRLVSDLVGFELALPEPLAKTASQATPMQLDIQIDGNGRKHFYSRIGSELQAFSEFDANNQLQRGSVAYRQPLNVRDEPGMYFDLDIDEVDIDAWWTAIQAYGERIQAQPEADAESFSQQIAEINLTSNKLWYLAKEWHQATVQLLQNDQGWLAGFSAEEGEGQVSIPSGPGEMFADFQWLNLRTAQITDGQVPEDPLAQHLPDEIPAMSIQVNNLIWNDKDLGSWRASLKSSAGEMVAENLQGRMAGAELQGELTWRYQDGKHLSRFSGDVAIGDVQDILKTWSQPLLLETDRGDVEFDLSWSGSPSFFNYREMKGTVDIDLRDGAILDVGELEGVKLVGLLNLSRIIQRVALDFSDLLADGISFDTLAGEILFDRGFARVGRELVIEGPSTAFRFTGDADLLTEQLDVDLNLTVPLSKTFPLVALLAGVSPQAAAAIYVTELALNNELSQFSSARMHIIGTFDSPEVLFYRVSSAQPSE</sequence>
<keyword evidence="3" id="KW-1185">Reference proteome</keyword>
<gene>
    <name evidence="2" type="ORF">BCF53_11016</name>
</gene>
<accession>A0A4R3I341</accession>
<proteinExistence type="predicted"/>
<evidence type="ECO:0000313" key="3">
    <source>
        <dbReference type="Proteomes" id="UP000295793"/>
    </source>
</evidence>
<dbReference type="PANTHER" id="PTHR38690:SF1">
    <property type="entry name" value="PROTEASE"/>
    <property type="match status" value="1"/>
</dbReference>
<dbReference type="Proteomes" id="UP000295793">
    <property type="component" value="Unassembled WGS sequence"/>
</dbReference>
<comment type="caution">
    <text evidence="2">The sequence shown here is derived from an EMBL/GenBank/DDBJ whole genome shotgun (WGS) entry which is preliminary data.</text>
</comment>
<reference evidence="2 3" key="1">
    <citation type="submission" date="2019-03" db="EMBL/GenBank/DDBJ databases">
        <title>Genomic Encyclopedia of Archaeal and Bacterial Type Strains, Phase II (KMG-II): from individual species to whole genera.</title>
        <authorList>
            <person name="Goeker M."/>
        </authorList>
    </citation>
    <scope>NUCLEOTIDE SEQUENCE [LARGE SCALE GENOMIC DNA]</scope>
    <source>
        <strain evidence="2 3">DSM 15388</strain>
    </source>
</reference>
<feature type="domain" description="YhdP central" evidence="1">
    <location>
        <begin position="13"/>
        <end position="1256"/>
    </location>
</feature>
<evidence type="ECO:0000259" key="1">
    <source>
        <dbReference type="Pfam" id="PF13116"/>
    </source>
</evidence>
<dbReference type="InterPro" id="IPR011836">
    <property type="entry name" value="YhdP"/>
</dbReference>
<protein>
    <submittedName>
        <fullName evidence="2">Uncharacterized protein (TIGR02099 family)</fullName>
    </submittedName>
</protein>
<dbReference type="RefSeq" id="WP_132701998.1">
    <property type="nucleotide sequence ID" value="NZ_SLZR01000010.1"/>
</dbReference>
<name>A0A4R3I341_9GAMM</name>
<dbReference type="Pfam" id="PF13116">
    <property type="entry name" value="YhdP"/>
    <property type="match status" value="1"/>
</dbReference>
<dbReference type="PANTHER" id="PTHR38690">
    <property type="entry name" value="PROTEASE-RELATED"/>
    <property type="match status" value="1"/>
</dbReference>
<organism evidence="2 3">
    <name type="scientific">Reinekea marinisedimentorum</name>
    <dbReference type="NCBI Taxonomy" id="230495"/>
    <lineage>
        <taxon>Bacteria</taxon>
        <taxon>Pseudomonadati</taxon>
        <taxon>Pseudomonadota</taxon>
        <taxon>Gammaproteobacteria</taxon>
        <taxon>Oceanospirillales</taxon>
        <taxon>Saccharospirillaceae</taxon>
        <taxon>Reinekea</taxon>
    </lineage>
</organism>